<reference evidence="2 3" key="1">
    <citation type="submission" date="2017-07" db="EMBL/GenBank/DDBJ databases">
        <title>Complete genome sequence of Actinoalloteichus hoggarensis DSM 45943, type strain of Actinoalloteichus hoggarensis.</title>
        <authorList>
            <person name="Ruckert C."/>
            <person name="Nouioui I."/>
            <person name="Willmese J."/>
            <person name="van Wezel G."/>
            <person name="Klenk H.-P."/>
            <person name="Kalinowski J."/>
            <person name="Zotchev S.B."/>
        </authorList>
    </citation>
    <scope>NUCLEOTIDE SEQUENCE [LARGE SCALE GENOMIC DNA]</scope>
    <source>
        <strain evidence="2 3">DSM 45943</strain>
    </source>
</reference>
<feature type="domain" description="DUF6545" evidence="1">
    <location>
        <begin position="250"/>
        <end position="396"/>
    </location>
</feature>
<accession>A0A221W6R6</accession>
<dbReference type="InterPro" id="IPR046675">
    <property type="entry name" value="DUF6545"/>
</dbReference>
<dbReference type="Proteomes" id="UP000204221">
    <property type="component" value="Chromosome"/>
</dbReference>
<dbReference type="InterPro" id="IPR050039">
    <property type="entry name" value="MAB_1171c-like"/>
</dbReference>
<evidence type="ECO:0000259" key="1">
    <source>
        <dbReference type="Pfam" id="PF20182"/>
    </source>
</evidence>
<evidence type="ECO:0000313" key="3">
    <source>
        <dbReference type="Proteomes" id="UP000204221"/>
    </source>
</evidence>
<sequence length="400" mass="44318">MRDLVQLAVIAVVLIAVTAKALHLGRPGTNKPAATFMLACAAVLAFGLVLELQAVTPHLDAALGDRWSYALRHTVAISCAFLLRSAFLCWVWEPGPARDRRLRIHTAILAGVLTLRWVLAGLGTDADAAAALQDSAWTAAPYSAAAVLLYVAYMLYSAVSVTILVGIWARDPATRPWTRRGLRLVGVGVASIGLYLLHRLTYLALALFDAAPAYDQYLIEWALIALGAVFTSLGLATPLVATTVPTAIRLLRDRSAYGRLAPLWAALVTVRPDVIMNLRPRWWPPQLHQIWDRLSLAGLDQRLHHRVIECWDIIVFLHPHLDARIRTHAYHQALTDGHDHDTADALAHTVMIRTALEHYRTNTAPIPVEHRARTLDTQTTLAANVTWWTRISRHWTTVRA</sequence>
<dbReference type="Pfam" id="PF20182">
    <property type="entry name" value="DUF6545"/>
    <property type="match status" value="1"/>
</dbReference>
<protein>
    <recommendedName>
        <fullName evidence="1">DUF6545 domain-containing protein</fullName>
    </recommendedName>
</protein>
<keyword evidence="3" id="KW-1185">Reference proteome</keyword>
<dbReference type="RefSeq" id="WP_093942700.1">
    <property type="nucleotide sequence ID" value="NZ_CP022521.1"/>
</dbReference>
<dbReference type="OrthoDB" id="3675041at2"/>
<gene>
    <name evidence="2" type="ORF">AHOG_19850</name>
</gene>
<dbReference type="AlphaFoldDB" id="A0A221W6R6"/>
<evidence type="ECO:0000313" key="2">
    <source>
        <dbReference type="EMBL" id="ASO21588.1"/>
    </source>
</evidence>
<proteinExistence type="predicted"/>
<dbReference type="EMBL" id="CP022521">
    <property type="protein sequence ID" value="ASO21588.1"/>
    <property type="molecule type" value="Genomic_DNA"/>
</dbReference>
<dbReference type="NCBIfam" id="NF042915">
    <property type="entry name" value="MAB_1171c_fam"/>
    <property type="match status" value="1"/>
</dbReference>
<name>A0A221W6R6_9PSEU</name>
<organism evidence="2 3">
    <name type="scientific">Actinoalloteichus hoggarensis</name>
    <dbReference type="NCBI Taxonomy" id="1470176"/>
    <lineage>
        <taxon>Bacteria</taxon>
        <taxon>Bacillati</taxon>
        <taxon>Actinomycetota</taxon>
        <taxon>Actinomycetes</taxon>
        <taxon>Pseudonocardiales</taxon>
        <taxon>Pseudonocardiaceae</taxon>
        <taxon>Actinoalloteichus</taxon>
    </lineage>
</organism>
<dbReference type="KEGG" id="ahg:AHOG_19850"/>